<reference evidence="8 9" key="1">
    <citation type="submission" date="2023-07" db="EMBL/GenBank/DDBJ databases">
        <title>Description of novel actinomycetes strains, isolated from tidal flat sediment.</title>
        <authorList>
            <person name="Lu C."/>
        </authorList>
    </citation>
    <scope>NUCLEOTIDE SEQUENCE [LARGE SCALE GENOMIC DNA]</scope>
    <source>
        <strain evidence="8 9">SYSU T00b441</strain>
    </source>
</reference>
<keyword evidence="3 6" id="KW-0812">Transmembrane</keyword>
<evidence type="ECO:0000256" key="4">
    <source>
        <dbReference type="ARBA" id="ARBA00022989"/>
    </source>
</evidence>
<evidence type="ECO:0000256" key="3">
    <source>
        <dbReference type="ARBA" id="ARBA00022692"/>
    </source>
</evidence>
<dbReference type="Pfam" id="PF01292">
    <property type="entry name" value="Ni_hydr_CYTB"/>
    <property type="match status" value="1"/>
</dbReference>
<gene>
    <name evidence="8" type="ORF">Q6348_12945</name>
</gene>
<dbReference type="EMBL" id="JAUQYP010000001">
    <property type="protein sequence ID" value="MDO8108102.1"/>
    <property type="molecule type" value="Genomic_DNA"/>
</dbReference>
<dbReference type="InterPro" id="IPR016174">
    <property type="entry name" value="Di-haem_cyt_TM"/>
</dbReference>
<dbReference type="PANTHER" id="PTHR30485">
    <property type="entry name" value="NI/FE-HYDROGENASE 1 B-TYPE CYTOCHROME SUBUNIT"/>
    <property type="match status" value="1"/>
</dbReference>
<comment type="subcellular location">
    <subcellularLocation>
        <location evidence="1">Cell membrane</location>
        <topology evidence="1">Multi-pass membrane protein</topology>
    </subcellularLocation>
</comment>
<feature type="transmembrane region" description="Helical" evidence="6">
    <location>
        <begin position="71"/>
        <end position="90"/>
    </location>
</feature>
<proteinExistence type="predicted"/>
<keyword evidence="2" id="KW-1003">Cell membrane</keyword>
<comment type="caution">
    <text evidence="8">The sequence shown here is derived from an EMBL/GenBank/DDBJ whole genome shotgun (WGS) entry which is preliminary data.</text>
</comment>
<evidence type="ECO:0000313" key="8">
    <source>
        <dbReference type="EMBL" id="MDO8108102.1"/>
    </source>
</evidence>
<evidence type="ECO:0000259" key="7">
    <source>
        <dbReference type="Pfam" id="PF01292"/>
    </source>
</evidence>
<dbReference type="Proteomes" id="UP001232536">
    <property type="component" value="Unassembled WGS sequence"/>
</dbReference>
<feature type="transmembrane region" description="Helical" evidence="6">
    <location>
        <begin position="130"/>
        <end position="150"/>
    </location>
</feature>
<evidence type="ECO:0000256" key="2">
    <source>
        <dbReference type="ARBA" id="ARBA00022475"/>
    </source>
</evidence>
<dbReference type="RefSeq" id="WP_304601690.1">
    <property type="nucleotide sequence ID" value="NZ_JAUQYP010000001.1"/>
</dbReference>
<organism evidence="8 9">
    <name type="scientific">Actinotalea lenta</name>
    <dbReference type="NCBI Taxonomy" id="3064654"/>
    <lineage>
        <taxon>Bacteria</taxon>
        <taxon>Bacillati</taxon>
        <taxon>Actinomycetota</taxon>
        <taxon>Actinomycetes</taxon>
        <taxon>Micrococcales</taxon>
        <taxon>Cellulomonadaceae</taxon>
        <taxon>Actinotalea</taxon>
    </lineage>
</organism>
<sequence>MSTAPTTRRFSGLSARARWVVGAIAAVTVLVALVVLARWAWGLAGVQDFVARYPGVATGATRTGTPAWVDILHFFNLFLMALMIKSGLMIHRTRRPAAHWTRRGRALLARSRTRPATITLEQWFHVSLDLTWLVVGATFVVLLFTSGRWVRLVPTSWDVVPNALSVVLQYLSLHWPQESTWVAYNALQMLTYFVTVFVLAPISAATGLRLSELWPKQAAINRYYPIERARAVHFPTMWLFAAFIVVHVAMVMATGAVANLNHMFGARPGDSLVGVLVFTASAVVVAGAWLAARPVLLRPLAALTGKVTR</sequence>
<evidence type="ECO:0000256" key="6">
    <source>
        <dbReference type="SAM" id="Phobius"/>
    </source>
</evidence>
<feature type="transmembrane region" description="Helical" evidence="6">
    <location>
        <begin position="272"/>
        <end position="292"/>
    </location>
</feature>
<accession>A0ABT9DF48</accession>
<evidence type="ECO:0000256" key="5">
    <source>
        <dbReference type="ARBA" id="ARBA00023136"/>
    </source>
</evidence>
<keyword evidence="9" id="KW-1185">Reference proteome</keyword>
<evidence type="ECO:0000313" key="9">
    <source>
        <dbReference type="Proteomes" id="UP001232536"/>
    </source>
</evidence>
<dbReference type="SUPFAM" id="SSF81342">
    <property type="entry name" value="Transmembrane di-heme cytochromes"/>
    <property type="match status" value="1"/>
</dbReference>
<dbReference type="PANTHER" id="PTHR30485:SF0">
    <property type="entry name" value="NI_FE-HYDROGENASE 1 B-TYPE CYTOCHROME SUBUNIT-RELATED"/>
    <property type="match status" value="1"/>
</dbReference>
<feature type="transmembrane region" description="Helical" evidence="6">
    <location>
        <begin position="189"/>
        <end position="210"/>
    </location>
</feature>
<feature type="transmembrane region" description="Helical" evidence="6">
    <location>
        <begin position="20"/>
        <end position="41"/>
    </location>
</feature>
<protein>
    <submittedName>
        <fullName evidence="8">Cytochrome b/b6 domain-containing protein</fullName>
    </submittedName>
</protein>
<feature type="domain" description="Cytochrome b561 bacterial/Ni-hydrogenase" evidence="7">
    <location>
        <begin position="66"/>
        <end position="265"/>
    </location>
</feature>
<keyword evidence="4 6" id="KW-1133">Transmembrane helix</keyword>
<dbReference type="InterPro" id="IPR011577">
    <property type="entry name" value="Cyt_b561_bac/Ni-Hgenase"/>
</dbReference>
<dbReference type="Gene3D" id="1.20.950.20">
    <property type="entry name" value="Transmembrane di-heme cytochromes, Chain C"/>
    <property type="match status" value="1"/>
</dbReference>
<dbReference type="InterPro" id="IPR051542">
    <property type="entry name" value="Hydrogenase_cytochrome"/>
</dbReference>
<name>A0ABT9DF48_9CELL</name>
<evidence type="ECO:0000256" key="1">
    <source>
        <dbReference type="ARBA" id="ARBA00004651"/>
    </source>
</evidence>
<feature type="transmembrane region" description="Helical" evidence="6">
    <location>
        <begin position="231"/>
        <end position="252"/>
    </location>
</feature>
<keyword evidence="5 6" id="KW-0472">Membrane</keyword>